<evidence type="ECO:0000256" key="1">
    <source>
        <dbReference type="SAM" id="MobiDB-lite"/>
    </source>
</evidence>
<feature type="region of interest" description="Disordered" evidence="1">
    <location>
        <begin position="98"/>
        <end position="118"/>
    </location>
</feature>
<dbReference type="EMBL" id="LVLJ01002123">
    <property type="protein sequence ID" value="OAE26701.1"/>
    <property type="molecule type" value="Genomic_DNA"/>
</dbReference>
<gene>
    <name evidence="2" type="ORF">AXG93_3310s1000</name>
</gene>
<evidence type="ECO:0000313" key="2">
    <source>
        <dbReference type="EMBL" id="OAE26701.1"/>
    </source>
</evidence>
<feature type="compositionally biased region" description="Basic and acidic residues" evidence="1">
    <location>
        <begin position="147"/>
        <end position="157"/>
    </location>
</feature>
<organism evidence="2 3">
    <name type="scientific">Marchantia polymorpha subsp. ruderalis</name>
    <dbReference type="NCBI Taxonomy" id="1480154"/>
    <lineage>
        <taxon>Eukaryota</taxon>
        <taxon>Viridiplantae</taxon>
        <taxon>Streptophyta</taxon>
        <taxon>Embryophyta</taxon>
        <taxon>Marchantiophyta</taxon>
        <taxon>Marchantiopsida</taxon>
        <taxon>Marchantiidae</taxon>
        <taxon>Marchantiales</taxon>
        <taxon>Marchantiaceae</taxon>
        <taxon>Marchantia</taxon>
    </lineage>
</organism>
<accession>A0A176W2B4</accession>
<feature type="region of interest" description="Disordered" evidence="1">
    <location>
        <begin position="31"/>
        <end position="85"/>
    </location>
</feature>
<name>A0A176W2B4_MARPO</name>
<feature type="compositionally biased region" description="Basic and acidic residues" evidence="1">
    <location>
        <begin position="167"/>
        <end position="177"/>
    </location>
</feature>
<feature type="region of interest" description="Disordered" evidence="1">
    <location>
        <begin position="134"/>
        <end position="182"/>
    </location>
</feature>
<dbReference type="AlphaFoldDB" id="A0A176W2B4"/>
<protein>
    <submittedName>
        <fullName evidence="2">Uncharacterized protein</fullName>
    </submittedName>
</protein>
<sequence>MGCLTTSERVQFPLLSLNNLGRYMKDVEVDTDTNETPACPPSARLRAEEEPRAKARKLVLPASSADTVRAAERRNSPSSGYDASARVLGRTADLLATKARTPLEESRRPLGQGRRHAAAISVPATDRCLAFEQVPFDDSTSGQEASAQEKYREKPSAKEPSAQRTSAENEGRKEETRVPLAQTPLAQAPLVVDAFGNSRSGRESPRISVAKEILDSEYDSYSKEEKVESVQGTPTGVLCEQVVPLLRYLDRKAAKYADPRHRGSYVELVRNRTRIQVATNPELISLDHKYRELEEKNNVLQGHVTLLRRLHKTILELRDDVAAEAQHKFEKQRAKIETELHSERV</sequence>
<keyword evidence="3" id="KW-1185">Reference proteome</keyword>
<proteinExistence type="predicted"/>
<comment type="caution">
    <text evidence="2">The sequence shown here is derived from an EMBL/GenBank/DDBJ whole genome shotgun (WGS) entry which is preliminary data.</text>
</comment>
<dbReference type="Proteomes" id="UP000077202">
    <property type="component" value="Unassembled WGS sequence"/>
</dbReference>
<reference evidence="2" key="1">
    <citation type="submission" date="2016-03" db="EMBL/GenBank/DDBJ databases">
        <title>Mechanisms controlling the formation of the plant cell surface in tip-growing cells are functionally conserved among land plants.</title>
        <authorList>
            <person name="Honkanen S."/>
            <person name="Jones V.A."/>
            <person name="Morieri G."/>
            <person name="Champion C."/>
            <person name="Hetherington A.J."/>
            <person name="Kelly S."/>
            <person name="Saint-Marcoux D."/>
            <person name="Proust H."/>
            <person name="Prescott H."/>
            <person name="Dolan L."/>
        </authorList>
    </citation>
    <scope>NUCLEOTIDE SEQUENCE [LARGE SCALE GENOMIC DNA]</scope>
    <source>
        <tissue evidence="2">Whole gametophyte</tissue>
    </source>
</reference>
<evidence type="ECO:0000313" key="3">
    <source>
        <dbReference type="Proteomes" id="UP000077202"/>
    </source>
</evidence>